<evidence type="ECO:0000313" key="1">
    <source>
        <dbReference type="EMBL" id="WYJ79051.1"/>
    </source>
</evidence>
<dbReference type="EMBL" id="CP147250">
    <property type="protein sequence ID" value="WYJ79051.1"/>
    <property type="molecule type" value="Genomic_DNA"/>
</dbReference>
<dbReference type="Proteomes" id="UP000664360">
    <property type="component" value="Chromosome"/>
</dbReference>
<organism evidence="1 2">
    <name type="scientific">Candidatus Enterococcus mangumiae</name>
    <dbReference type="NCBI Taxonomy" id="2230878"/>
    <lineage>
        <taxon>Bacteria</taxon>
        <taxon>Bacillati</taxon>
        <taxon>Bacillota</taxon>
        <taxon>Bacilli</taxon>
        <taxon>Lactobacillales</taxon>
        <taxon>Enterococcaceae</taxon>
        <taxon>Enterococcus</taxon>
    </lineage>
</organism>
<name>A0ABZ2STH7_9ENTE</name>
<sequence length="138" mass="15822">MKDSIKKYEEFLKEKGIQEEKNTLAIMSAVQQAIGEILIDSEKMKGRKMMDNEKGILITMKIGENEMRGFVSKVSDKEVSNEETLEFYNSTFEGYEQRLSLVASRVYTKLEKMVKKEEIHTIAEILKVLANAPSFSES</sequence>
<reference evidence="1 2" key="1">
    <citation type="submission" date="2021-03" db="EMBL/GenBank/DDBJ databases">
        <authorList>
            <person name="Gilmore M.S."/>
            <person name="Schwartzman J."/>
            <person name="Van Tyne D."/>
            <person name="Martin M."/>
            <person name="Earl A.M."/>
            <person name="Manson A.L."/>
            <person name="Straub T."/>
            <person name="Salamzade R."/>
            <person name="Saavedra J."/>
            <person name="Lebreton F."/>
            <person name="Prichula J."/>
            <person name="Schaufler K."/>
            <person name="Gaca A."/>
            <person name="Sgardioli B."/>
            <person name="Wagenaar J."/>
            <person name="Strong T."/>
        </authorList>
    </citation>
    <scope>NUCLEOTIDE SEQUENCE [LARGE SCALE GENOMIC DNA]</scope>
    <source>
        <strain evidence="1 2">DIV1094</strain>
    </source>
</reference>
<dbReference type="RefSeq" id="WP_206855324.1">
    <property type="nucleotide sequence ID" value="NZ_CP147250.1"/>
</dbReference>
<protein>
    <submittedName>
        <fullName evidence="1">Uncharacterized protein</fullName>
    </submittedName>
</protein>
<gene>
    <name evidence="1" type="ORF">DOK79_000558</name>
</gene>
<accession>A0ABZ2STH7</accession>
<keyword evidence="2" id="KW-1185">Reference proteome</keyword>
<evidence type="ECO:0000313" key="2">
    <source>
        <dbReference type="Proteomes" id="UP000664360"/>
    </source>
</evidence>
<proteinExistence type="predicted"/>
<reference evidence="1 2" key="2">
    <citation type="submission" date="2024-03" db="EMBL/GenBank/DDBJ databases">
        <title>The Genome Sequence of Enterococcus sp. DIV1094.</title>
        <authorList>
            <consortium name="The Broad Institute Genomics Platform"/>
            <consortium name="The Broad Institute Microbial Omics Core"/>
            <consortium name="The Broad Institute Genomic Center for Infectious Diseases"/>
            <person name="Earl A."/>
            <person name="Manson A."/>
            <person name="Gilmore M."/>
            <person name="Schwartman J."/>
            <person name="Shea T."/>
            <person name="Abouelleil A."/>
            <person name="Cao P."/>
            <person name="Chapman S."/>
            <person name="Cusick C."/>
            <person name="Young S."/>
            <person name="Neafsey D."/>
            <person name="Nusbaum C."/>
            <person name="Birren B."/>
        </authorList>
    </citation>
    <scope>NUCLEOTIDE SEQUENCE [LARGE SCALE GENOMIC DNA]</scope>
    <source>
        <strain evidence="1 2">DIV1094</strain>
    </source>
</reference>